<gene>
    <name evidence="1" type="ORF">GU334_00720</name>
</gene>
<keyword evidence="2" id="KW-1185">Reference proteome</keyword>
<evidence type="ECO:0000313" key="1">
    <source>
        <dbReference type="EMBL" id="QIW57532.1"/>
    </source>
</evidence>
<protein>
    <submittedName>
        <fullName evidence="1">Uncharacterized protein</fullName>
    </submittedName>
</protein>
<accession>A0AAE7CSQ5</accession>
<dbReference type="AlphaFoldDB" id="A0AAE7CSQ5"/>
<dbReference type="RefSeq" id="WP_167840939.1">
    <property type="nucleotide sequence ID" value="NZ_CP047628.1"/>
</dbReference>
<dbReference type="Proteomes" id="UP000501558">
    <property type="component" value="Chromosome"/>
</dbReference>
<sequence length="236" mass="24953">MKKTRRLVLLVIGVVALSAASIGYSNAKYRKEVNLPDTARLAQWRVDPHAISGNLDLFSASYTVDGESEDFSGAPTPIGVDSNNLLAPGAKGSTVVDFAGIELGDTEVAYKINFVDITPGTDGISRYTTIGVWNATTTGVTPLGDQTLTEALKSKIAYTATVSSGATINGNLSTLETDLKTLTVPKNGTVTIAWEWPYEVNVAGNDAQDTAIADLVDDGVDLRLVVKLAYQAVQVD</sequence>
<evidence type="ECO:0000313" key="2">
    <source>
        <dbReference type="Proteomes" id="UP000501558"/>
    </source>
</evidence>
<organism evidence="1 2">
    <name type="scientific">Pseudolactococcus raffinolactis</name>
    <dbReference type="NCBI Taxonomy" id="1366"/>
    <lineage>
        <taxon>Bacteria</taxon>
        <taxon>Bacillati</taxon>
        <taxon>Bacillota</taxon>
        <taxon>Bacilli</taxon>
        <taxon>Lactobacillales</taxon>
        <taxon>Streptococcaceae</taxon>
        <taxon>Pseudolactococcus</taxon>
    </lineage>
</organism>
<proteinExistence type="predicted"/>
<reference evidence="1 2" key="1">
    <citation type="submission" date="2019-12" db="EMBL/GenBank/DDBJ databases">
        <title>Whole genome sequences of Lactococcus raffinolactis strains isolated from sewage.</title>
        <authorList>
            <person name="Ybazeta G."/>
            <person name="Ross M."/>
            <person name="Brabant-Kirwan D."/>
            <person name="Saleh M."/>
            <person name="Dillon J.A."/>
            <person name="Splinter K."/>
            <person name="Nokhbeh R."/>
        </authorList>
    </citation>
    <scope>NUCLEOTIDE SEQUENCE [LARGE SCALE GENOMIC DNA]</scope>
    <source>
        <strain evidence="1 2">Lr_19_14</strain>
    </source>
</reference>
<name>A0AAE7CSQ5_9LACT</name>
<dbReference type="EMBL" id="CP047628">
    <property type="protein sequence ID" value="QIW57532.1"/>
    <property type="molecule type" value="Genomic_DNA"/>
</dbReference>